<evidence type="ECO:0000313" key="1">
    <source>
        <dbReference type="EMBL" id="CAH9098759.1"/>
    </source>
</evidence>
<dbReference type="Proteomes" id="UP001152523">
    <property type="component" value="Unassembled WGS sequence"/>
</dbReference>
<sequence length="200" mass="22435">MHGHIVRYVPQVVVHLIITTRTTVCNNKSEPNSFGILEHLLEIAGNLKVYDLGCGADELAADEDGGHGGATAHVLQSPLQFLPELVEVQLVLVHVHPHVHEQHLDAVAHAARGLREYHHRLLCRYLLHHVPEYIRRVARRRRRRLRRMGRQPRVPDRLLGARVSRGRLPGKGSIIHGGRLMNELNERVRVNIYGCGGGGG</sequence>
<proteinExistence type="predicted"/>
<organism evidence="1 2">
    <name type="scientific">Cuscuta epithymum</name>
    <dbReference type="NCBI Taxonomy" id="186058"/>
    <lineage>
        <taxon>Eukaryota</taxon>
        <taxon>Viridiplantae</taxon>
        <taxon>Streptophyta</taxon>
        <taxon>Embryophyta</taxon>
        <taxon>Tracheophyta</taxon>
        <taxon>Spermatophyta</taxon>
        <taxon>Magnoliopsida</taxon>
        <taxon>eudicotyledons</taxon>
        <taxon>Gunneridae</taxon>
        <taxon>Pentapetalae</taxon>
        <taxon>asterids</taxon>
        <taxon>lamiids</taxon>
        <taxon>Solanales</taxon>
        <taxon>Convolvulaceae</taxon>
        <taxon>Cuscuteae</taxon>
        <taxon>Cuscuta</taxon>
        <taxon>Cuscuta subgen. Cuscuta</taxon>
    </lineage>
</organism>
<protein>
    <submittedName>
        <fullName evidence="1">Uncharacterized protein</fullName>
    </submittedName>
</protein>
<reference evidence="1" key="1">
    <citation type="submission" date="2022-07" db="EMBL/GenBank/DDBJ databases">
        <authorList>
            <person name="Macas J."/>
            <person name="Novak P."/>
            <person name="Neumann P."/>
        </authorList>
    </citation>
    <scope>NUCLEOTIDE SEQUENCE</scope>
</reference>
<evidence type="ECO:0000313" key="2">
    <source>
        <dbReference type="Proteomes" id="UP001152523"/>
    </source>
</evidence>
<dbReference type="AlphaFoldDB" id="A0AAV0DFJ2"/>
<dbReference type="EMBL" id="CAMAPF010000100">
    <property type="protein sequence ID" value="CAH9098759.1"/>
    <property type="molecule type" value="Genomic_DNA"/>
</dbReference>
<gene>
    <name evidence="1" type="ORF">CEPIT_LOCUS14544</name>
</gene>
<keyword evidence="2" id="KW-1185">Reference proteome</keyword>
<comment type="caution">
    <text evidence="1">The sequence shown here is derived from an EMBL/GenBank/DDBJ whole genome shotgun (WGS) entry which is preliminary data.</text>
</comment>
<accession>A0AAV0DFJ2</accession>
<name>A0AAV0DFJ2_9ASTE</name>